<keyword evidence="3" id="KW-1185">Reference proteome</keyword>
<protein>
    <submittedName>
        <fullName evidence="2">G8127 protein</fullName>
    </submittedName>
</protein>
<proteinExistence type="predicted"/>
<organism evidence="2 3">
    <name type="scientific">Coccomyxa viridis</name>
    <dbReference type="NCBI Taxonomy" id="1274662"/>
    <lineage>
        <taxon>Eukaryota</taxon>
        <taxon>Viridiplantae</taxon>
        <taxon>Chlorophyta</taxon>
        <taxon>core chlorophytes</taxon>
        <taxon>Trebouxiophyceae</taxon>
        <taxon>Trebouxiophyceae incertae sedis</taxon>
        <taxon>Coccomyxaceae</taxon>
        <taxon>Coccomyxa</taxon>
    </lineage>
</organism>
<evidence type="ECO:0000313" key="2">
    <source>
        <dbReference type="EMBL" id="CAL5225324.1"/>
    </source>
</evidence>
<dbReference type="Proteomes" id="UP001497392">
    <property type="component" value="Unassembled WGS sequence"/>
</dbReference>
<dbReference type="SUPFAM" id="SSF52540">
    <property type="entry name" value="P-loop containing nucleoside triphosphate hydrolases"/>
    <property type="match status" value="1"/>
</dbReference>
<sequence length="757" mass="86520">MEYLTQDDRLQASPNRQQLLAFRPCIACRRDAQHPPTLMTVSTATHKVLSKLGSTTLCESYTGDTHVKPFFDYDSYSGEAEDPASVFAQVCQQPLEQVLGVGLEQLAVASRSDWVIGNAGRRWKTSLRVFVQGLRMKVSDMVHVLAREEFSDPGWDKGIYPEPGKERLLAVVGGIKGGQDRRQLRPLPDTAPRPYAHYLIQFLYGDEDEVDVQPVHRPRRARALPDEREAPSMTGKNSLLPISEAGMLQAAVAAMASVRMTGCRPMGVRWNSVYFVNDGQRRCVHGTFHDHNNCYLNFMDDGDIVYHCCSGRCEGEEDVPIAKWSPDPAALVLNELPTACRTEFDPSVIVAVKGLADAWPDHADAFLKTCLAYMNRFFALVNAPNGVEIVEEYRTPEGNVESYARRKHADVRLRLAHSGDVYEQWLRSQDRREYRDYDFCVNPAREDPKKYNTFFGKFPFEHVEPPFDLKEEELERIRPILEHYDTNFCGGSPELSAYLWNWFALPLQHRGLKTEVAVVIQGPPGTGKSMLVDRLIGKRIYGRDLYKQVHNMDDLLGKFNAATADKLFVNVDEATFGGYVQQANRLKGIITEPNTQMERKGKDSITIPSYINLVFTTNEDFPVAIEGDDRRYFVLGTSHDHANDLAYFAPIAALMNDESNDIGLLFYRWLMSRDLNGFEVRRFPRTAARLEMQMEARDQFFEWLQEVCVRPYNLLNVERPHFAQVVTSDDIYSAYIAWFEREIQGTGQRKMTKWWRR</sequence>
<gene>
    <name evidence="2" type="primary">g8127</name>
    <name evidence="2" type="ORF">VP750_LOCUS6983</name>
</gene>
<accession>A0ABP1FZL2</accession>
<dbReference type="InterPro" id="IPR045455">
    <property type="entry name" value="NrS-1_pol-like_helicase"/>
</dbReference>
<evidence type="ECO:0000259" key="1">
    <source>
        <dbReference type="Pfam" id="PF19263"/>
    </source>
</evidence>
<dbReference type="Pfam" id="PF19263">
    <property type="entry name" value="DUF5906"/>
    <property type="match status" value="1"/>
</dbReference>
<name>A0ABP1FZL2_9CHLO</name>
<reference evidence="2 3" key="1">
    <citation type="submission" date="2024-06" db="EMBL/GenBank/DDBJ databases">
        <authorList>
            <person name="Kraege A."/>
            <person name="Thomma B."/>
        </authorList>
    </citation>
    <scope>NUCLEOTIDE SEQUENCE [LARGE SCALE GENOMIC DNA]</scope>
</reference>
<dbReference type="Gene3D" id="3.40.50.300">
    <property type="entry name" value="P-loop containing nucleotide triphosphate hydrolases"/>
    <property type="match status" value="1"/>
</dbReference>
<dbReference type="InterPro" id="IPR027417">
    <property type="entry name" value="P-loop_NTPase"/>
</dbReference>
<evidence type="ECO:0000313" key="3">
    <source>
        <dbReference type="Proteomes" id="UP001497392"/>
    </source>
</evidence>
<dbReference type="EMBL" id="CAXHTA020000012">
    <property type="protein sequence ID" value="CAL5225324.1"/>
    <property type="molecule type" value="Genomic_DNA"/>
</dbReference>
<comment type="caution">
    <text evidence="2">The sequence shown here is derived from an EMBL/GenBank/DDBJ whole genome shotgun (WGS) entry which is preliminary data.</text>
</comment>
<feature type="domain" description="NrS-1 polymerase-like helicase" evidence="1">
    <location>
        <begin position="521"/>
        <end position="631"/>
    </location>
</feature>